<evidence type="ECO:0000256" key="4">
    <source>
        <dbReference type="ARBA" id="ARBA00023163"/>
    </source>
</evidence>
<dbReference type="Pfam" id="PF04542">
    <property type="entry name" value="Sigma70_r2"/>
    <property type="match status" value="1"/>
</dbReference>
<dbReference type="InterPro" id="IPR039425">
    <property type="entry name" value="RNA_pol_sigma-70-like"/>
</dbReference>
<dbReference type="InterPro" id="IPR013325">
    <property type="entry name" value="RNA_pol_sigma_r2"/>
</dbReference>
<dbReference type="SUPFAM" id="SSF88659">
    <property type="entry name" value="Sigma3 and sigma4 domains of RNA polymerase sigma factors"/>
    <property type="match status" value="1"/>
</dbReference>
<dbReference type="EMBL" id="JBHTLD010000134">
    <property type="protein sequence ID" value="MFD1187347.1"/>
    <property type="molecule type" value="Genomic_DNA"/>
</dbReference>
<dbReference type="CDD" id="cd06171">
    <property type="entry name" value="Sigma70_r4"/>
    <property type="match status" value="1"/>
</dbReference>
<proteinExistence type="inferred from homology"/>
<dbReference type="SUPFAM" id="SSF88946">
    <property type="entry name" value="Sigma2 domain of RNA polymerase sigma factors"/>
    <property type="match status" value="1"/>
</dbReference>
<evidence type="ECO:0000256" key="1">
    <source>
        <dbReference type="ARBA" id="ARBA00010641"/>
    </source>
</evidence>
<dbReference type="RefSeq" id="WP_377528715.1">
    <property type="nucleotide sequence ID" value="NZ_JBHTLD010000134.1"/>
</dbReference>
<dbReference type="InterPro" id="IPR036388">
    <property type="entry name" value="WH-like_DNA-bd_sf"/>
</dbReference>
<sequence length="228" mass="26082">MEDLEVWRRFKAGSEADFTLLYRQYAPIMLRYGNKLTNDRDLAKDCIQQVFFQIWKSRANLSTPPSVKNYLLKAFRCELGKKAAYKSKYETINEDMEIGSEVSHETALINIQSFEFTQKKIAHLLQQLPDRQREIIFLKYFTGLQYDEIADVMGIDQKSVYKLTYKAIDKLHKLFKAGAQPVAEAPSLRQRMSGFASSFNGTSAEKPQDLESIQVAGSGALLFGLKEI</sequence>
<dbReference type="InterPro" id="IPR007627">
    <property type="entry name" value="RNA_pol_sigma70_r2"/>
</dbReference>
<keyword evidence="4" id="KW-0804">Transcription</keyword>
<dbReference type="NCBIfam" id="TIGR02937">
    <property type="entry name" value="sigma70-ECF"/>
    <property type="match status" value="1"/>
</dbReference>
<dbReference type="InterPro" id="IPR014284">
    <property type="entry name" value="RNA_pol_sigma-70_dom"/>
</dbReference>
<evidence type="ECO:0000313" key="8">
    <source>
        <dbReference type="Proteomes" id="UP001597094"/>
    </source>
</evidence>
<dbReference type="Gene3D" id="1.10.1740.10">
    <property type="match status" value="1"/>
</dbReference>
<reference evidence="8" key="1">
    <citation type="journal article" date="2019" name="Int. J. Syst. Evol. Microbiol.">
        <title>The Global Catalogue of Microorganisms (GCM) 10K type strain sequencing project: providing services to taxonomists for standard genome sequencing and annotation.</title>
        <authorList>
            <consortium name="The Broad Institute Genomics Platform"/>
            <consortium name="The Broad Institute Genome Sequencing Center for Infectious Disease"/>
            <person name="Wu L."/>
            <person name="Ma J."/>
        </authorList>
    </citation>
    <scope>NUCLEOTIDE SEQUENCE [LARGE SCALE GENOMIC DNA]</scope>
    <source>
        <strain evidence="8">JCM 31319</strain>
    </source>
</reference>
<comment type="caution">
    <text evidence="7">The sequence shown here is derived from an EMBL/GenBank/DDBJ whole genome shotgun (WGS) entry which is preliminary data.</text>
</comment>
<protein>
    <submittedName>
        <fullName evidence="7">RNA polymerase sigma factor</fullName>
    </submittedName>
</protein>
<evidence type="ECO:0000259" key="5">
    <source>
        <dbReference type="Pfam" id="PF04542"/>
    </source>
</evidence>
<evidence type="ECO:0000256" key="2">
    <source>
        <dbReference type="ARBA" id="ARBA00023015"/>
    </source>
</evidence>
<keyword evidence="3" id="KW-0731">Sigma factor</keyword>
<dbReference type="PANTHER" id="PTHR43133">
    <property type="entry name" value="RNA POLYMERASE ECF-TYPE SIGMA FACTO"/>
    <property type="match status" value="1"/>
</dbReference>
<evidence type="ECO:0000259" key="6">
    <source>
        <dbReference type="Pfam" id="PF08281"/>
    </source>
</evidence>
<dbReference type="Pfam" id="PF08281">
    <property type="entry name" value="Sigma70_r4_2"/>
    <property type="match status" value="1"/>
</dbReference>
<keyword evidence="8" id="KW-1185">Reference proteome</keyword>
<dbReference type="PANTHER" id="PTHR43133:SF46">
    <property type="entry name" value="RNA POLYMERASE SIGMA-70 FACTOR ECF SUBFAMILY"/>
    <property type="match status" value="1"/>
</dbReference>
<comment type="similarity">
    <text evidence="1">Belongs to the sigma-70 factor family. ECF subfamily.</text>
</comment>
<evidence type="ECO:0000313" key="7">
    <source>
        <dbReference type="EMBL" id="MFD1187347.1"/>
    </source>
</evidence>
<organism evidence="7 8">
    <name type="scientific">Pontibacter rugosus</name>
    <dbReference type="NCBI Taxonomy" id="1745966"/>
    <lineage>
        <taxon>Bacteria</taxon>
        <taxon>Pseudomonadati</taxon>
        <taxon>Bacteroidota</taxon>
        <taxon>Cytophagia</taxon>
        <taxon>Cytophagales</taxon>
        <taxon>Hymenobacteraceae</taxon>
        <taxon>Pontibacter</taxon>
    </lineage>
</organism>
<feature type="domain" description="RNA polymerase sigma factor 70 region 4 type 2" evidence="6">
    <location>
        <begin position="120"/>
        <end position="171"/>
    </location>
</feature>
<gene>
    <name evidence="7" type="ORF">ACFQ2O_14110</name>
</gene>
<evidence type="ECO:0000256" key="3">
    <source>
        <dbReference type="ARBA" id="ARBA00023082"/>
    </source>
</evidence>
<feature type="domain" description="RNA polymerase sigma-70 region 2" evidence="5">
    <location>
        <begin position="21"/>
        <end position="73"/>
    </location>
</feature>
<dbReference type="InterPro" id="IPR013324">
    <property type="entry name" value="RNA_pol_sigma_r3/r4-like"/>
</dbReference>
<dbReference type="InterPro" id="IPR013249">
    <property type="entry name" value="RNA_pol_sigma70_r4_t2"/>
</dbReference>
<dbReference type="Gene3D" id="1.10.10.10">
    <property type="entry name" value="Winged helix-like DNA-binding domain superfamily/Winged helix DNA-binding domain"/>
    <property type="match status" value="1"/>
</dbReference>
<dbReference type="Proteomes" id="UP001597094">
    <property type="component" value="Unassembled WGS sequence"/>
</dbReference>
<keyword evidence="2" id="KW-0805">Transcription regulation</keyword>
<name>A0ABW3STW9_9BACT</name>
<accession>A0ABW3STW9</accession>